<keyword evidence="7" id="KW-0966">Cell projection</keyword>
<dbReference type="Proteomes" id="UP000886998">
    <property type="component" value="Unassembled WGS sequence"/>
</dbReference>
<dbReference type="GO" id="GO:0060294">
    <property type="term" value="P:cilium movement involved in cell motility"/>
    <property type="evidence" value="ECO:0007669"/>
    <property type="project" value="TreeGrafter"/>
</dbReference>
<evidence type="ECO:0000256" key="2">
    <source>
        <dbReference type="ARBA" id="ARBA00022490"/>
    </source>
</evidence>
<reference evidence="11" key="1">
    <citation type="submission" date="2020-08" db="EMBL/GenBank/DDBJ databases">
        <title>Multicomponent nature underlies the extraordinary mechanical properties of spider dragline silk.</title>
        <authorList>
            <person name="Kono N."/>
            <person name="Nakamura H."/>
            <person name="Mori M."/>
            <person name="Yoshida Y."/>
            <person name="Ohtoshi R."/>
            <person name="Malay A.D."/>
            <person name="Moran D.A.P."/>
            <person name="Tomita M."/>
            <person name="Numata K."/>
            <person name="Arakawa K."/>
        </authorList>
    </citation>
    <scope>NUCLEOTIDE SEQUENCE</scope>
</reference>
<gene>
    <name evidence="11" type="primary">RSPH9</name>
    <name evidence="11" type="ORF">TNIN_328321</name>
</gene>
<keyword evidence="4" id="KW-0282">Flagellum</keyword>
<keyword evidence="3" id="KW-0970">Cilium biogenesis/degradation</keyword>
<dbReference type="EMBL" id="BMAV01000612">
    <property type="protein sequence ID" value="GFY38024.1"/>
    <property type="molecule type" value="Genomic_DNA"/>
</dbReference>
<dbReference type="PANTHER" id="PTHR22069">
    <property type="entry name" value="MITOCHONDRIAL RIBOSOMAL PROTEIN S18"/>
    <property type="match status" value="1"/>
</dbReference>
<keyword evidence="2" id="KW-0963">Cytoplasm</keyword>
<dbReference type="AlphaFoldDB" id="A0A8X6WPI8"/>
<evidence type="ECO:0000313" key="11">
    <source>
        <dbReference type="EMBL" id="GFY38024.1"/>
    </source>
</evidence>
<keyword evidence="5" id="KW-0969">Cilium</keyword>
<protein>
    <recommendedName>
        <fullName evidence="10">Radial spoke head protein 9 homolog</fullName>
    </recommendedName>
</protein>
<comment type="subcellular location">
    <subcellularLocation>
        <location evidence="8">Cell projection</location>
        <location evidence="8">Kinocilium</location>
    </subcellularLocation>
    <subcellularLocation>
        <location evidence="1">Cytoplasm</location>
        <location evidence="1">Cytoskeleton</location>
        <location evidence="1">Flagellum axoneme</location>
    </subcellularLocation>
</comment>
<evidence type="ECO:0000256" key="6">
    <source>
        <dbReference type="ARBA" id="ARBA00023212"/>
    </source>
</evidence>
<keyword evidence="6" id="KW-0206">Cytoskeleton</keyword>
<evidence type="ECO:0000256" key="5">
    <source>
        <dbReference type="ARBA" id="ARBA00023069"/>
    </source>
</evidence>
<dbReference type="InterPro" id="IPR055316">
    <property type="entry name" value="RSP9"/>
</dbReference>
<evidence type="ECO:0000256" key="4">
    <source>
        <dbReference type="ARBA" id="ARBA00022846"/>
    </source>
</evidence>
<dbReference type="PANTHER" id="PTHR22069:SF0">
    <property type="entry name" value="RADIAL SPOKE HEAD PROTEIN 9 HOMOLOG"/>
    <property type="match status" value="1"/>
</dbReference>
<evidence type="ECO:0000256" key="3">
    <source>
        <dbReference type="ARBA" id="ARBA00022794"/>
    </source>
</evidence>
<dbReference type="GO" id="GO:0044458">
    <property type="term" value="P:motile cilium assembly"/>
    <property type="evidence" value="ECO:0007669"/>
    <property type="project" value="TreeGrafter"/>
</dbReference>
<comment type="caution">
    <text evidence="11">The sequence shown here is derived from an EMBL/GenBank/DDBJ whole genome shotgun (WGS) entry which is preliminary data.</text>
</comment>
<dbReference type="GO" id="GO:0060091">
    <property type="term" value="C:kinocilium"/>
    <property type="evidence" value="ECO:0007669"/>
    <property type="project" value="UniProtKB-SubCell"/>
</dbReference>
<name>A0A8X6WPI8_9ARAC</name>
<keyword evidence="12" id="KW-1185">Reference proteome</keyword>
<comment type="similarity">
    <text evidence="9">Belongs to the flagellar radial spoke RSP9 family.</text>
</comment>
<organism evidence="11 12">
    <name type="scientific">Trichonephila inaurata madagascariensis</name>
    <dbReference type="NCBI Taxonomy" id="2747483"/>
    <lineage>
        <taxon>Eukaryota</taxon>
        <taxon>Metazoa</taxon>
        <taxon>Ecdysozoa</taxon>
        <taxon>Arthropoda</taxon>
        <taxon>Chelicerata</taxon>
        <taxon>Arachnida</taxon>
        <taxon>Araneae</taxon>
        <taxon>Araneomorphae</taxon>
        <taxon>Entelegynae</taxon>
        <taxon>Araneoidea</taxon>
        <taxon>Nephilidae</taxon>
        <taxon>Trichonephila</taxon>
        <taxon>Trichonephila inaurata</taxon>
    </lineage>
</organism>
<proteinExistence type="inferred from homology"/>
<evidence type="ECO:0000256" key="7">
    <source>
        <dbReference type="ARBA" id="ARBA00023273"/>
    </source>
</evidence>
<evidence type="ECO:0000256" key="8">
    <source>
        <dbReference type="ARBA" id="ARBA00037822"/>
    </source>
</evidence>
<evidence type="ECO:0000256" key="10">
    <source>
        <dbReference type="ARBA" id="ARBA00041080"/>
    </source>
</evidence>
<sequence>MPVSDALKLESYLHYRLPDSDVSFAPTTLVCPPGGDRALQFLEPISKDYPPGELFKNNHCLDNIQKALNPLRSCWTLQSDSLQEVVTIQNLWWPGFRSYHIPETGEFNSIYVGYGERNDDLPFMI</sequence>
<dbReference type="OrthoDB" id="6431620at2759"/>
<dbReference type="GO" id="GO:0035082">
    <property type="term" value="P:axoneme assembly"/>
    <property type="evidence" value="ECO:0007669"/>
    <property type="project" value="InterPro"/>
</dbReference>
<evidence type="ECO:0000313" key="12">
    <source>
        <dbReference type="Proteomes" id="UP000886998"/>
    </source>
</evidence>
<evidence type="ECO:0000256" key="1">
    <source>
        <dbReference type="ARBA" id="ARBA00004611"/>
    </source>
</evidence>
<dbReference type="GO" id="GO:0005930">
    <property type="term" value="C:axoneme"/>
    <property type="evidence" value="ECO:0007669"/>
    <property type="project" value="TreeGrafter"/>
</dbReference>
<accession>A0A8X6WPI8</accession>
<evidence type="ECO:0000256" key="9">
    <source>
        <dbReference type="ARBA" id="ARBA00038319"/>
    </source>
</evidence>